<keyword evidence="3" id="KW-1185">Reference proteome</keyword>
<reference evidence="2" key="1">
    <citation type="journal article" date="2023" name="Mol. Biol. Evol.">
        <title>Third-Generation Sequencing Reveals the Adaptive Role of the Epigenome in Three Deep-Sea Polychaetes.</title>
        <authorList>
            <person name="Perez M."/>
            <person name="Aroh O."/>
            <person name="Sun Y."/>
            <person name="Lan Y."/>
            <person name="Juniper S.K."/>
            <person name="Young C.R."/>
            <person name="Angers B."/>
            <person name="Qian P.Y."/>
        </authorList>
    </citation>
    <scope>NUCLEOTIDE SEQUENCE</scope>
    <source>
        <strain evidence="2">P08H-3</strain>
    </source>
</reference>
<evidence type="ECO:0000256" key="1">
    <source>
        <dbReference type="SAM" id="MobiDB-lite"/>
    </source>
</evidence>
<feature type="region of interest" description="Disordered" evidence="1">
    <location>
        <begin position="536"/>
        <end position="621"/>
    </location>
</feature>
<dbReference type="EMBL" id="JAODUP010000004">
    <property type="protein sequence ID" value="KAK2170102.1"/>
    <property type="molecule type" value="Genomic_DNA"/>
</dbReference>
<dbReference type="Proteomes" id="UP001208570">
    <property type="component" value="Unassembled WGS sequence"/>
</dbReference>
<accession>A0AAD9KF97</accession>
<name>A0AAD9KF97_9ANNE</name>
<feature type="compositionally biased region" description="Polar residues" evidence="1">
    <location>
        <begin position="124"/>
        <end position="141"/>
    </location>
</feature>
<feature type="region of interest" description="Disordered" evidence="1">
    <location>
        <begin position="693"/>
        <end position="720"/>
    </location>
</feature>
<feature type="region of interest" description="Disordered" evidence="1">
    <location>
        <begin position="257"/>
        <end position="338"/>
    </location>
</feature>
<feature type="region of interest" description="Disordered" evidence="1">
    <location>
        <begin position="640"/>
        <end position="673"/>
    </location>
</feature>
<feature type="compositionally biased region" description="Basic and acidic residues" evidence="1">
    <location>
        <begin position="315"/>
        <end position="328"/>
    </location>
</feature>
<proteinExistence type="predicted"/>
<feature type="compositionally biased region" description="Basic and acidic residues" evidence="1">
    <location>
        <begin position="536"/>
        <end position="578"/>
    </location>
</feature>
<protein>
    <submittedName>
        <fullName evidence="2">Uncharacterized protein</fullName>
    </submittedName>
</protein>
<feature type="compositionally biased region" description="Polar residues" evidence="1">
    <location>
        <begin position="645"/>
        <end position="666"/>
    </location>
</feature>
<evidence type="ECO:0000313" key="2">
    <source>
        <dbReference type="EMBL" id="KAK2170102.1"/>
    </source>
</evidence>
<gene>
    <name evidence="2" type="ORF">LSH36_4g05002</name>
</gene>
<feature type="region of interest" description="Disordered" evidence="1">
    <location>
        <begin position="408"/>
        <end position="472"/>
    </location>
</feature>
<sequence length="996" mass="109472">MWSRIRRRVLRSRNYEPQQNTHFRDLDDENDDVNLESYDKIADSSDGISRRMTNGFTKCLINNLNGNPISCACKRNVSPVDTPIPEEKSGVKDNDKSNSLTIGKHLNYYFKETDSCELVRKNKASSVPSRTQKSKVTNDVSSSHIINKKVDGHVPRSSSAKDKNQTVSLFSAGQRNANSGIDFNEFHHVFENSRELVVETNKTVTFETFGKPVPNSTDVKPPLFFPVKKKKTTEDSLDPVACESSLIDVSLLPSSKGASITSEEGVESGYGTQDDGNDRLARSVSSSSESNAPDFTADFSRPKCQISRDSTGEEDVFHRSSDNQKDKSNGTGQSVSVVDHPAIPAKLRDKRHHNQSQNMNIVVAEVHAENFDEPRACGAKSLAMKQTGANMKPQVLCLSMDNTHVTNHNSDVAPRGNLDINRNPEVNNKTVLKNKHNDKVRHLTSSHFGVQSTKFGTGKKSPGLDSDSDDDIKEYLPADVNSMSEVYNSSLADKKSDGTHVVADLYASVPKPPETEHVIQTITSPPLHTVILSKDAKNKTDSRMNENHSSRPDLIDCHDRTPTPPREHHSDADLKQGSDFDEDDRLQSESGDDNVVISDDGDSGPPLPIRNYNQTATKDKQPTADLIQQICEAPTLVIRQKSKDSATSSVSLTPDVSQKVTENQPSVADDEIEQQEEPIHMSWDEVMKEAKSLGIPLNPPTSSQTLDQRRCSSSSQSSACTPIASPVIKRNAKVKCSQTECKKRSPFKDKLQSLFTLRRLKTDNSKGSSGQNKDENSRRSMPSLSYERGCSTLTQDHGTHKVKSCLCGARTDMCQISNPHQHTCYGRHNKHRYGSRHHTTQHQPHHHMNVSINVSVISSSFNGSTNSPEVSIMTQSMDASLGDNGSPSICPSSPMSQSMIEGACFPNSPVIDNNLCPGSPLSHSLMSSHSMSNQSLSHHSIMSGQSAPSYYSSHSASAQSPSTYQSSQSTSGQSSHGYHSAHSLVVEQACGFWFRL</sequence>
<feature type="region of interest" description="Disordered" evidence="1">
    <location>
        <begin position="122"/>
        <end position="141"/>
    </location>
</feature>
<comment type="caution">
    <text evidence="2">The sequence shown here is derived from an EMBL/GenBank/DDBJ whole genome shotgun (WGS) entry which is preliminary data.</text>
</comment>
<evidence type="ECO:0000313" key="3">
    <source>
        <dbReference type="Proteomes" id="UP001208570"/>
    </source>
</evidence>
<feature type="region of interest" description="Disordered" evidence="1">
    <location>
        <begin position="924"/>
        <end position="977"/>
    </location>
</feature>
<feature type="region of interest" description="Disordered" evidence="1">
    <location>
        <begin position="752"/>
        <end position="784"/>
    </location>
</feature>
<organism evidence="2 3">
    <name type="scientific">Paralvinella palmiformis</name>
    <dbReference type="NCBI Taxonomy" id="53620"/>
    <lineage>
        <taxon>Eukaryota</taxon>
        <taxon>Metazoa</taxon>
        <taxon>Spiralia</taxon>
        <taxon>Lophotrochozoa</taxon>
        <taxon>Annelida</taxon>
        <taxon>Polychaeta</taxon>
        <taxon>Sedentaria</taxon>
        <taxon>Canalipalpata</taxon>
        <taxon>Terebellida</taxon>
        <taxon>Terebelliformia</taxon>
        <taxon>Alvinellidae</taxon>
        <taxon>Paralvinella</taxon>
    </lineage>
</organism>
<dbReference type="AlphaFoldDB" id="A0AAD9KF97"/>
<feature type="compositionally biased region" description="Polar residues" evidence="1">
    <location>
        <begin position="445"/>
        <end position="455"/>
    </location>
</feature>